<name>A0A9P7YEF4_9HELO</name>
<dbReference type="Proteomes" id="UP000824998">
    <property type="component" value="Unassembled WGS sequence"/>
</dbReference>
<keyword evidence="1" id="KW-0472">Membrane</keyword>
<sequence length="261" mass="29163">MSTSNGYGKLAQFMAKNDYTILRQFRSIANRDLLYLQAELAVLEQEHASLVNRDGSLMGEQQLYDGNWEILSSSPTRPSGDSCVAQYAEMANKPRARNRDVSLLRSWIQRPDLGGGLEVSGCDLHPMETSVYEPIHSDDLISLGYRLGENDFFTRLLLGPVFHKLERRLRRFKKPVPTDPEKQTTESNLFRYPDTIITTVVDIMGTILASMTPMLSIIVLCFVKNLASRLAVVCACSLFFSASLAVVTKAKRVEVFACTAA</sequence>
<evidence type="ECO:0000313" key="3">
    <source>
        <dbReference type="EMBL" id="KAG9231967.1"/>
    </source>
</evidence>
<keyword evidence="4" id="KW-1185">Reference proteome</keyword>
<keyword evidence="1" id="KW-0812">Transmembrane</keyword>
<feature type="transmembrane region" description="Helical" evidence="1">
    <location>
        <begin position="230"/>
        <end position="247"/>
    </location>
</feature>
<keyword evidence="1" id="KW-1133">Transmembrane helix</keyword>
<dbReference type="AlphaFoldDB" id="A0A9P7YEF4"/>
<reference evidence="3" key="1">
    <citation type="journal article" date="2021" name="IMA Fungus">
        <title>Genomic characterization of three marine fungi, including Emericellopsis atlantica sp. nov. with signatures of a generalist lifestyle and marine biomass degradation.</title>
        <authorList>
            <person name="Hagestad O.C."/>
            <person name="Hou L."/>
            <person name="Andersen J.H."/>
            <person name="Hansen E.H."/>
            <person name="Altermark B."/>
            <person name="Li C."/>
            <person name="Kuhnert E."/>
            <person name="Cox R.J."/>
            <person name="Crous P.W."/>
            <person name="Spatafora J.W."/>
            <person name="Lail K."/>
            <person name="Amirebrahimi M."/>
            <person name="Lipzen A."/>
            <person name="Pangilinan J."/>
            <person name="Andreopoulos W."/>
            <person name="Hayes R.D."/>
            <person name="Ng V."/>
            <person name="Grigoriev I.V."/>
            <person name="Jackson S.A."/>
            <person name="Sutton T.D.S."/>
            <person name="Dobson A.D.W."/>
            <person name="Rama T."/>
        </authorList>
    </citation>
    <scope>NUCLEOTIDE SEQUENCE</scope>
    <source>
        <strain evidence="3">TRa018bII</strain>
    </source>
</reference>
<dbReference type="PANTHER" id="PTHR34502:SF5">
    <property type="entry name" value="DUF6594 DOMAIN-CONTAINING PROTEIN"/>
    <property type="match status" value="1"/>
</dbReference>
<gene>
    <name evidence="3" type="ORF">BJ875DRAFT_443610</name>
</gene>
<comment type="caution">
    <text evidence="3">The sequence shown here is derived from an EMBL/GenBank/DDBJ whole genome shotgun (WGS) entry which is preliminary data.</text>
</comment>
<dbReference type="OrthoDB" id="5342093at2759"/>
<dbReference type="EMBL" id="MU251572">
    <property type="protein sequence ID" value="KAG9231967.1"/>
    <property type="molecule type" value="Genomic_DNA"/>
</dbReference>
<accession>A0A9P7YEF4</accession>
<dbReference type="PANTHER" id="PTHR34502">
    <property type="entry name" value="DUF6594 DOMAIN-CONTAINING PROTEIN-RELATED"/>
    <property type="match status" value="1"/>
</dbReference>
<evidence type="ECO:0000313" key="4">
    <source>
        <dbReference type="Proteomes" id="UP000824998"/>
    </source>
</evidence>
<feature type="domain" description="DUF6594" evidence="2">
    <location>
        <begin position="7"/>
        <end position="261"/>
    </location>
</feature>
<organism evidence="3 4">
    <name type="scientific">Amylocarpus encephaloides</name>
    <dbReference type="NCBI Taxonomy" id="45428"/>
    <lineage>
        <taxon>Eukaryota</taxon>
        <taxon>Fungi</taxon>
        <taxon>Dikarya</taxon>
        <taxon>Ascomycota</taxon>
        <taxon>Pezizomycotina</taxon>
        <taxon>Leotiomycetes</taxon>
        <taxon>Helotiales</taxon>
        <taxon>Helotiales incertae sedis</taxon>
        <taxon>Amylocarpus</taxon>
    </lineage>
</organism>
<feature type="transmembrane region" description="Helical" evidence="1">
    <location>
        <begin position="203"/>
        <end position="223"/>
    </location>
</feature>
<proteinExistence type="predicted"/>
<dbReference type="InterPro" id="IPR046529">
    <property type="entry name" value="DUF6594"/>
</dbReference>
<dbReference type="Pfam" id="PF20237">
    <property type="entry name" value="DUF6594"/>
    <property type="match status" value="1"/>
</dbReference>
<evidence type="ECO:0000256" key="1">
    <source>
        <dbReference type="SAM" id="Phobius"/>
    </source>
</evidence>
<evidence type="ECO:0000259" key="2">
    <source>
        <dbReference type="Pfam" id="PF20237"/>
    </source>
</evidence>
<protein>
    <recommendedName>
        <fullName evidence="2">DUF6594 domain-containing protein</fullName>
    </recommendedName>
</protein>